<evidence type="ECO:0000256" key="1">
    <source>
        <dbReference type="ARBA" id="ARBA00001974"/>
    </source>
</evidence>
<keyword evidence="4" id="KW-0732">Signal</keyword>
<dbReference type="PROSITE" id="PS51324">
    <property type="entry name" value="ERV_ALR"/>
    <property type="match status" value="1"/>
</dbReference>
<keyword evidence="10" id="KW-0812">Transmembrane</keyword>
<dbReference type="Pfam" id="PF00085">
    <property type="entry name" value="Thioredoxin"/>
    <property type="match status" value="1"/>
</dbReference>
<evidence type="ECO:0000256" key="6">
    <source>
        <dbReference type="ARBA" id="ARBA00023002"/>
    </source>
</evidence>
<dbReference type="FunFam" id="3.40.30.10:FF:000073">
    <property type="entry name" value="Sulfhydryl oxidase"/>
    <property type="match status" value="1"/>
</dbReference>
<dbReference type="Ensembl" id="ENSOANT00000062428.1">
    <property type="protein sequence ID" value="ENSOANP00000044200.1"/>
    <property type="gene ID" value="ENSOANG00000002658.4"/>
</dbReference>
<dbReference type="Proteomes" id="UP000002279">
    <property type="component" value="Chromosome 4"/>
</dbReference>
<comment type="catalytic activity">
    <reaction evidence="9 10">
        <text>2 R'C(R)SH + O2 = R'C(R)S-S(R)CR' + H2O2</text>
        <dbReference type="Rhea" id="RHEA:17357"/>
        <dbReference type="ChEBI" id="CHEBI:15379"/>
        <dbReference type="ChEBI" id="CHEBI:16240"/>
        <dbReference type="ChEBI" id="CHEBI:16520"/>
        <dbReference type="ChEBI" id="CHEBI:17412"/>
        <dbReference type="EC" id="1.8.3.2"/>
    </reaction>
</comment>
<reference evidence="14 15" key="1">
    <citation type="journal article" date="2008" name="Nature">
        <title>Genome analysis of the platypus reveals unique signatures of evolution.</title>
        <authorList>
            <person name="Warren W.C."/>
            <person name="Hillier L.W."/>
            <person name="Marshall Graves J.A."/>
            <person name="Birney E."/>
            <person name="Ponting C.P."/>
            <person name="Grutzner F."/>
            <person name="Belov K."/>
            <person name="Miller W."/>
            <person name="Clarke L."/>
            <person name="Chinwalla A.T."/>
            <person name="Yang S.P."/>
            <person name="Heger A."/>
            <person name="Locke D.P."/>
            <person name="Miethke P."/>
            <person name="Waters P.D."/>
            <person name="Veyrunes F."/>
            <person name="Fulton L."/>
            <person name="Fulton B."/>
            <person name="Graves T."/>
            <person name="Wallis J."/>
            <person name="Puente X.S."/>
            <person name="Lopez-Otin C."/>
            <person name="Ordonez G.R."/>
            <person name="Eichler E.E."/>
            <person name="Chen L."/>
            <person name="Cheng Z."/>
            <person name="Deakin J.E."/>
            <person name="Alsop A."/>
            <person name="Thompson K."/>
            <person name="Kirby P."/>
            <person name="Papenfuss A.T."/>
            <person name="Wakefield M.J."/>
            <person name="Olender T."/>
            <person name="Lancet D."/>
            <person name="Huttley G.A."/>
            <person name="Smit A.F."/>
            <person name="Pask A."/>
            <person name="Temple-Smith P."/>
            <person name="Batzer M.A."/>
            <person name="Walker J.A."/>
            <person name="Konkel M.K."/>
            <person name="Harris R.S."/>
            <person name="Whittington C.M."/>
            <person name="Wong E.S."/>
            <person name="Gemmell N.J."/>
            <person name="Buschiazzo E."/>
            <person name="Vargas Jentzsch I.M."/>
            <person name="Merkel A."/>
            <person name="Schmitz J."/>
            <person name="Zemann A."/>
            <person name="Churakov G."/>
            <person name="Kriegs J.O."/>
            <person name="Brosius J."/>
            <person name="Murchison E.P."/>
            <person name="Sachidanandam R."/>
            <person name="Smith C."/>
            <person name="Hannon G.J."/>
            <person name="Tsend-Ayush E."/>
            <person name="McMillan D."/>
            <person name="Attenborough R."/>
            <person name="Rens W."/>
            <person name="Ferguson-Smith M."/>
            <person name="Lefevre C.M."/>
            <person name="Sharp J.A."/>
            <person name="Nicholas K.R."/>
            <person name="Ray D.A."/>
            <person name="Kube M."/>
            <person name="Reinhardt R."/>
            <person name="Pringle T.H."/>
            <person name="Taylor J."/>
            <person name="Jones R.C."/>
            <person name="Nixon B."/>
            <person name="Dacheux J.L."/>
            <person name="Niwa H."/>
            <person name="Sekita Y."/>
            <person name="Huang X."/>
            <person name="Stark A."/>
            <person name="Kheradpour P."/>
            <person name="Kellis M."/>
            <person name="Flicek P."/>
            <person name="Chen Y."/>
            <person name="Webber C."/>
            <person name="Hardison R."/>
            <person name="Nelson J."/>
            <person name="Hallsworth-Pepin K."/>
            <person name="Delehaunty K."/>
            <person name="Markovic C."/>
            <person name="Minx P."/>
            <person name="Feng Y."/>
            <person name="Kremitzki C."/>
            <person name="Mitreva M."/>
            <person name="Glasscock J."/>
            <person name="Wylie T."/>
            <person name="Wohldmann P."/>
            <person name="Thiru P."/>
            <person name="Nhan M.N."/>
            <person name="Pohl C.S."/>
            <person name="Smith S.M."/>
            <person name="Hou S."/>
            <person name="Nefedov M."/>
            <person name="de Jong P.J."/>
            <person name="Renfree M.B."/>
            <person name="Mardis E.R."/>
            <person name="Wilson R.K."/>
        </authorList>
    </citation>
    <scope>NUCLEOTIDE SEQUENCE [LARGE SCALE GENOMIC DNA]</scope>
    <source>
        <strain evidence="14 15">Glennie</strain>
    </source>
</reference>
<feature type="compositionally biased region" description="Basic and acidic residues" evidence="11">
    <location>
        <begin position="1"/>
        <end position="12"/>
    </location>
</feature>
<dbReference type="Pfam" id="PF18371">
    <property type="entry name" value="FAD_SOX"/>
    <property type="match status" value="1"/>
</dbReference>
<dbReference type="Gene3D" id="1.20.120.1960">
    <property type="entry name" value="QSOX sulfhydryl oxidase domain"/>
    <property type="match status" value="1"/>
</dbReference>
<comment type="similarity">
    <text evidence="2 10">Belongs to the quiescin-sulfhydryl oxidase (QSOX) family.</text>
</comment>
<comment type="cofactor">
    <cofactor evidence="1 10">
        <name>FAD</name>
        <dbReference type="ChEBI" id="CHEBI:57692"/>
    </cofactor>
</comment>
<dbReference type="Pfam" id="PF18108">
    <property type="entry name" value="QSOX_Trx1"/>
    <property type="match status" value="1"/>
</dbReference>
<dbReference type="InParanoid" id="A0A6I8NTA0"/>
<dbReference type="InterPro" id="IPR036249">
    <property type="entry name" value="Thioredoxin-like_sf"/>
</dbReference>
<dbReference type="FunFam" id="1.20.120.310:FF:000001">
    <property type="entry name" value="Sulfhydryl oxidase"/>
    <property type="match status" value="1"/>
</dbReference>
<keyword evidence="7" id="KW-1015">Disulfide bond</keyword>
<evidence type="ECO:0000313" key="14">
    <source>
        <dbReference type="Ensembl" id="ENSOANP00000044200.1"/>
    </source>
</evidence>
<proteinExistence type="inferred from homology"/>
<dbReference type="InterPro" id="IPR041269">
    <property type="entry name" value="QSOX_Trx1"/>
</dbReference>
<dbReference type="SUPFAM" id="SSF52833">
    <property type="entry name" value="Thioredoxin-like"/>
    <property type="match status" value="1"/>
</dbReference>
<dbReference type="FunCoup" id="A0A6I8NTA0">
    <property type="interactions" value="1251"/>
</dbReference>
<feature type="domain" description="ERV/ALR sulfhydryl oxidase" evidence="12">
    <location>
        <begin position="436"/>
        <end position="545"/>
    </location>
</feature>
<dbReference type="InterPro" id="IPR013766">
    <property type="entry name" value="Thioredoxin_domain"/>
</dbReference>
<dbReference type="PANTHER" id="PTHR22897:SF7">
    <property type="entry name" value="SULFHYDRYL OXIDASE 2"/>
    <property type="match status" value="1"/>
</dbReference>
<dbReference type="PANTHER" id="PTHR22897">
    <property type="entry name" value="QUIESCIN Q6-RELATED SULFHYDRYL OXIDASE"/>
    <property type="match status" value="1"/>
</dbReference>
<protein>
    <recommendedName>
        <fullName evidence="10">Sulfhydryl oxidase</fullName>
        <ecNumber evidence="10">1.8.3.2</ecNumber>
    </recommendedName>
</protein>
<dbReference type="GO" id="GO:0016971">
    <property type="term" value="F:flavin-dependent sulfhydryl oxidase activity"/>
    <property type="evidence" value="ECO:0000318"/>
    <property type="project" value="GO_Central"/>
</dbReference>
<dbReference type="GeneTree" id="ENSGT00940000159734"/>
<feature type="domain" description="Thioredoxin" evidence="13">
    <location>
        <begin position="38"/>
        <end position="190"/>
    </location>
</feature>
<evidence type="ECO:0000256" key="7">
    <source>
        <dbReference type="ARBA" id="ARBA00023157"/>
    </source>
</evidence>
<dbReference type="EC" id="1.8.3.2" evidence="10"/>
<evidence type="ECO:0000259" key="12">
    <source>
        <dbReference type="PROSITE" id="PS51324"/>
    </source>
</evidence>
<evidence type="ECO:0000256" key="5">
    <source>
        <dbReference type="ARBA" id="ARBA00022827"/>
    </source>
</evidence>
<dbReference type="GO" id="GO:0005615">
    <property type="term" value="C:extracellular space"/>
    <property type="evidence" value="ECO:0000318"/>
    <property type="project" value="GO_Central"/>
</dbReference>
<feature type="region of interest" description="Disordered" evidence="11">
    <location>
        <begin position="1"/>
        <end position="38"/>
    </location>
</feature>
<dbReference type="GO" id="GO:0006457">
    <property type="term" value="P:protein folding"/>
    <property type="evidence" value="ECO:0000318"/>
    <property type="project" value="GO_Central"/>
</dbReference>
<evidence type="ECO:0000256" key="8">
    <source>
        <dbReference type="ARBA" id="ARBA00023180"/>
    </source>
</evidence>
<dbReference type="SUPFAM" id="SSF69000">
    <property type="entry name" value="FAD-dependent thiol oxidase"/>
    <property type="match status" value="1"/>
</dbReference>
<keyword evidence="8" id="KW-0325">Glycoprotein</keyword>
<dbReference type="Pfam" id="PF04777">
    <property type="entry name" value="Evr1_Alr"/>
    <property type="match status" value="1"/>
</dbReference>
<dbReference type="InterPro" id="IPR039798">
    <property type="entry name" value="Sulfhydryl_oxidase"/>
</dbReference>
<feature type="compositionally biased region" description="Pro residues" evidence="11">
    <location>
        <begin position="24"/>
        <end position="38"/>
    </location>
</feature>
<accession>A0A6I8NTA0</accession>
<organism evidence="14 15">
    <name type="scientific">Ornithorhynchus anatinus</name>
    <name type="common">Duckbill platypus</name>
    <dbReference type="NCBI Taxonomy" id="9258"/>
    <lineage>
        <taxon>Eukaryota</taxon>
        <taxon>Metazoa</taxon>
        <taxon>Chordata</taxon>
        <taxon>Craniata</taxon>
        <taxon>Vertebrata</taxon>
        <taxon>Euteleostomi</taxon>
        <taxon>Mammalia</taxon>
        <taxon>Monotremata</taxon>
        <taxon>Ornithorhynchidae</taxon>
        <taxon>Ornithorhynchus</taxon>
    </lineage>
</organism>
<name>A0A6I8NTA0_ORNAN</name>
<feature type="compositionally biased region" description="Basic and acidic residues" evidence="11">
    <location>
        <begin position="601"/>
        <end position="628"/>
    </location>
</feature>
<dbReference type="GO" id="GO:0005654">
    <property type="term" value="C:nucleoplasm"/>
    <property type="evidence" value="ECO:0007669"/>
    <property type="project" value="Ensembl"/>
</dbReference>
<evidence type="ECO:0000313" key="15">
    <source>
        <dbReference type="Proteomes" id="UP000002279"/>
    </source>
</evidence>
<keyword evidence="6 10" id="KW-0560">Oxidoreductase</keyword>
<dbReference type="InterPro" id="IPR017905">
    <property type="entry name" value="ERV/ALR_sulphydryl_oxidase"/>
</dbReference>
<keyword evidence="15" id="KW-1185">Reference proteome</keyword>
<evidence type="ECO:0000259" key="13">
    <source>
        <dbReference type="PROSITE" id="PS51352"/>
    </source>
</evidence>
<dbReference type="FunFam" id="3.40.30.10:FF:000080">
    <property type="entry name" value="Sulfhydryl oxidase"/>
    <property type="match status" value="1"/>
</dbReference>
<dbReference type="FunFam" id="1.20.120.1960:FF:000001">
    <property type="entry name" value="Sulfhydryl oxidase"/>
    <property type="match status" value="1"/>
</dbReference>
<comment type="function">
    <text evidence="10">Catalyzes the oxidation of sulfhydryl groups in peptide and protein thiols to disulfides with the reduction of oxygen to hydrogen peroxide.</text>
</comment>
<dbReference type="AlphaFoldDB" id="A0A6I8NTA0"/>
<gene>
    <name evidence="14" type="primary">QSOX2</name>
</gene>
<dbReference type="CDD" id="cd02992">
    <property type="entry name" value="PDI_a_QSOX"/>
    <property type="match status" value="1"/>
</dbReference>
<dbReference type="InterPro" id="IPR042568">
    <property type="entry name" value="QSOX_FAD-bd_sf"/>
</dbReference>
<dbReference type="PROSITE" id="PS51352">
    <property type="entry name" value="THIOREDOXIN_2"/>
    <property type="match status" value="1"/>
</dbReference>
<dbReference type="InterPro" id="IPR036774">
    <property type="entry name" value="ERV/ALR_sulphydryl_oxid_sf"/>
</dbReference>
<dbReference type="Gene3D" id="1.20.120.310">
    <property type="entry name" value="ERV/ALR sulfhydryl oxidase domain"/>
    <property type="match status" value="1"/>
</dbReference>
<keyword evidence="10" id="KW-0472">Membrane</keyword>
<dbReference type="OMA" id="VFFGCKE"/>
<reference evidence="14" key="2">
    <citation type="submission" date="2025-08" db="UniProtKB">
        <authorList>
            <consortium name="Ensembl"/>
        </authorList>
    </citation>
    <scope>IDENTIFICATION</scope>
    <source>
        <strain evidence="14">Glennie</strain>
    </source>
</reference>
<evidence type="ECO:0000256" key="10">
    <source>
        <dbReference type="RuleBase" id="RU371123"/>
    </source>
</evidence>
<keyword evidence="3 10" id="KW-0285">Flavoprotein</keyword>
<keyword evidence="5 10" id="KW-0274">FAD</keyword>
<keyword evidence="10" id="KW-1133">Transmembrane helix</keyword>
<reference evidence="14" key="3">
    <citation type="submission" date="2025-09" db="UniProtKB">
        <authorList>
            <consortium name="Ensembl"/>
        </authorList>
    </citation>
    <scope>IDENTIFICATION</scope>
    <source>
        <strain evidence="14">Glennie</strain>
    </source>
</reference>
<evidence type="ECO:0000256" key="9">
    <source>
        <dbReference type="ARBA" id="ARBA00048864"/>
    </source>
</evidence>
<sequence>KAKAGERGERRPRWAGGGADRPPAAAPRTPPLPPPPPPPLPLPLPLLLLLLPLLSGAAAGPGGAAKLYRAGRDAVWVLDSGSVRRATANCSAAWLLQFYSSWCGHCIGYAPTWRALAGDVRDWDSAIRVGVLDCADEENYETCREYGIQFYPSFRYFRAFTKEFTHGENYKGSDRELQTVRQTMIDFLQNHSQENRPPACPNLEPISSNDVASLFDISGGHYIAILFESNNSYVGREVMLDLVPFENIVVNRALNSDKTFLEKLGITSVPSCYLIYPNGSHGLINIVKPLRSFFSSYLKSLPGVKRKLSSQVTLPIKPNKEEIVDTSAWREFDKSKLYMADLESGLHYLLRVELATHKTLEGAELKTFKDFVTVMTKLFPGRQSVMKLLETLQEWLVSLPLDKIPYDAILDLVNNKMRISGIFLTHHVQWVGCQGSRPELRGYPCSLWKLFHILSVQAALRPKALINTDFDQNPQGVLQVMRQYIQKFFGCKECAQHFEEMAKESMDSVKILDQAVLWLWKKHNIVNYRLAGQLSEDPKFPKIQWPPPELCPACHEEIKGLDSWNEDEVLMFLKHFYSQENILDKYSEEQTDSSEVGPGAEDARKEKSSQTKPSESRDGKIPDSHHALDPNQRNGGPVKDSVKNEYESGLHKETKHSFLGIGFSNIDMSLCVVLYVASSLFLMIMYFFFRMRSKRWKVKYYRPVV</sequence>
<dbReference type="InterPro" id="IPR040986">
    <property type="entry name" value="QSOX_FAD-bd_dom"/>
</dbReference>
<evidence type="ECO:0000256" key="4">
    <source>
        <dbReference type="ARBA" id="ARBA00022729"/>
    </source>
</evidence>
<evidence type="ECO:0000256" key="3">
    <source>
        <dbReference type="ARBA" id="ARBA00022630"/>
    </source>
</evidence>
<dbReference type="GO" id="GO:0000139">
    <property type="term" value="C:Golgi membrane"/>
    <property type="evidence" value="ECO:0000318"/>
    <property type="project" value="GO_Central"/>
</dbReference>
<feature type="transmembrane region" description="Helical" evidence="10">
    <location>
        <begin position="672"/>
        <end position="689"/>
    </location>
</feature>
<evidence type="ECO:0000256" key="2">
    <source>
        <dbReference type="ARBA" id="ARBA00006041"/>
    </source>
</evidence>
<evidence type="ECO:0000256" key="11">
    <source>
        <dbReference type="SAM" id="MobiDB-lite"/>
    </source>
</evidence>
<feature type="region of interest" description="Disordered" evidence="11">
    <location>
        <begin position="587"/>
        <end position="643"/>
    </location>
</feature>
<dbReference type="GO" id="GO:0003756">
    <property type="term" value="F:protein disulfide isomerase activity"/>
    <property type="evidence" value="ECO:0000318"/>
    <property type="project" value="GO_Central"/>
</dbReference>
<dbReference type="Gene3D" id="3.40.30.10">
    <property type="entry name" value="Glutaredoxin"/>
    <property type="match status" value="2"/>
</dbReference>
<dbReference type="Bgee" id="ENSOANG00000002658">
    <property type="expression patterns" value="Expressed in endometrium and 8 other cell types or tissues"/>
</dbReference>